<dbReference type="InterPro" id="IPR036134">
    <property type="entry name" value="Crypto/Photolyase_FAD-like_sf"/>
</dbReference>
<organism evidence="8 9">
    <name type="scientific">Psychroflexus salis</name>
    <dbReference type="NCBI Taxonomy" id="1526574"/>
    <lineage>
        <taxon>Bacteria</taxon>
        <taxon>Pseudomonadati</taxon>
        <taxon>Bacteroidota</taxon>
        <taxon>Flavobacteriia</taxon>
        <taxon>Flavobacteriales</taxon>
        <taxon>Flavobacteriaceae</taxon>
        <taxon>Psychroflexus</taxon>
    </lineage>
</organism>
<dbReference type="InterPro" id="IPR005101">
    <property type="entry name" value="Cryptochr/Photolyase_FAD-bd"/>
</dbReference>
<dbReference type="GO" id="GO:0006950">
    <property type="term" value="P:response to stress"/>
    <property type="evidence" value="ECO:0007669"/>
    <property type="project" value="UniProtKB-ARBA"/>
</dbReference>
<dbReference type="Gene3D" id="3.40.50.620">
    <property type="entry name" value="HUPs"/>
    <property type="match status" value="1"/>
</dbReference>
<keyword evidence="4 6" id="KW-0157">Chromophore</keyword>
<dbReference type="SUPFAM" id="SSF52425">
    <property type="entry name" value="Cryptochrome/photolyase, N-terminal domain"/>
    <property type="match status" value="1"/>
</dbReference>
<dbReference type="PROSITE" id="PS00394">
    <property type="entry name" value="DNA_PHOTOLYASES_1_1"/>
    <property type="match status" value="1"/>
</dbReference>
<dbReference type="Proteomes" id="UP000599688">
    <property type="component" value="Unassembled WGS sequence"/>
</dbReference>
<comment type="caution">
    <text evidence="8">The sequence shown here is derived from an EMBL/GenBank/DDBJ whole genome shotgun (WGS) entry which is preliminary data.</text>
</comment>
<proteinExistence type="inferred from homology"/>
<dbReference type="SUPFAM" id="SSF48173">
    <property type="entry name" value="Cryptochrome/photolyase FAD-binding domain"/>
    <property type="match status" value="1"/>
</dbReference>
<comment type="cofactor">
    <cofactor evidence="1">
        <name>(6R)-5,10-methylene-5,6,7,8-tetrahydrofolate</name>
        <dbReference type="ChEBI" id="CHEBI:15636"/>
    </cofactor>
</comment>
<evidence type="ECO:0000256" key="1">
    <source>
        <dbReference type="ARBA" id="ARBA00001932"/>
    </source>
</evidence>
<dbReference type="GO" id="GO:0006139">
    <property type="term" value="P:nucleobase-containing compound metabolic process"/>
    <property type="evidence" value="ECO:0007669"/>
    <property type="project" value="UniProtKB-ARBA"/>
</dbReference>
<dbReference type="InterPro" id="IPR018394">
    <property type="entry name" value="DNA_photolyase_1_CS_C"/>
</dbReference>
<reference evidence="8 9" key="1">
    <citation type="journal article" date="2014" name="Int. J. Syst. Evol. Microbiol.">
        <title>Complete genome sequence of Corynebacterium casei LMG S-19264T (=DSM 44701T), isolated from a smear-ripened cheese.</title>
        <authorList>
            <consortium name="US DOE Joint Genome Institute (JGI-PGF)"/>
            <person name="Walter F."/>
            <person name="Albersmeier A."/>
            <person name="Kalinowski J."/>
            <person name="Ruckert C."/>
        </authorList>
    </citation>
    <scope>NUCLEOTIDE SEQUENCE [LARGE SCALE GENOMIC DNA]</scope>
    <source>
        <strain evidence="8 9">CGMCC 1.12925</strain>
    </source>
</reference>
<dbReference type="Pfam" id="PF03441">
    <property type="entry name" value="FAD_binding_7"/>
    <property type="match status" value="1"/>
</dbReference>
<evidence type="ECO:0000256" key="5">
    <source>
        <dbReference type="PIRSR" id="PIRSR602081-1"/>
    </source>
</evidence>
<gene>
    <name evidence="8" type="primary">phrB2</name>
    <name evidence="8" type="ORF">GCM10010831_15540</name>
</gene>
<dbReference type="InterPro" id="IPR014729">
    <property type="entry name" value="Rossmann-like_a/b/a_fold"/>
</dbReference>
<keyword evidence="2 5" id="KW-0285">Flavoprotein</keyword>
<dbReference type="Pfam" id="PF00875">
    <property type="entry name" value="DNA_photolyase"/>
    <property type="match status" value="1"/>
</dbReference>
<keyword evidence="9" id="KW-1185">Reference proteome</keyword>
<evidence type="ECO:0000256" key="4">
    <source>
        <dbReference type="ARBA" id="ARBA00022991"/>
    </source>
</evidence>
<dbReference type="PROSITE" id="PS51645">
    <property type="entry name" value="PHR_CRY_ALPHA_BETA"/>
    <property type="match status" value="1"/>
</dbReference>
<evidence type="ECO:0000256" key="6">
    <source>
        <dbReference type="RuleBase" id="RU004182"/>
    </source>
</evidence>
<sequence length="484" mass="57550">MNVVWFKKDLRLEDHEALHAALQEKEACLLLYIFEPMLCKDSHYSERHFRFIKQSLSELQIQLKAYNTQILILEGEAKFIFEKLHQLIPIKTVFSHQETSIQITYQRDLLLQKLFKNQTIQWREFVHNGVFRGLKNRNEWVKLWEKHMSKNLIKFKASANNFLHNKQIHTLSSHFQLVEVATVTHLKFQKGGRKYALKYLHSFFDLRHVNYQKNISKPLAARTSCSRLSPYITWGNLSMREVVQAAEQVKTNSKMALSQFKSRLRWQAHFIQKFEMEERIEFENFNAAFNIIQKEKNEFYIQAWKEGKTGFPLVDASMRCLIETGFLNFRMRALLVSFFTHILWQKWQDASSHLASLFLDFEPGIHYPQLQMQAGTTGAHTLRIYNPIKNSYKHDAEGEFILKYVPELKNIPKEFIHEPWKMTPMEQEMYNFRLGEVYPFPIVELDTSRKKASDEIWRIIQSQKSKSNAQEIINKHTLRKKVKN</sequence>
<dbReference type="GO" id="GO:0009416">
    <property type="term" value="P:response to light stimulus"/>
    <property type="evidence" value="ECO:0007669"/>
    <property type="project" value="TreeGrafter"/>
</dbReference>
<dbReference type="InterPro" id="IPR006050">
    <property type="entry name" value="DNA_photolyase_N"/>
</dbReference>
<evidence type="ECO:0000313" key="9">
    <source>
        <dbReference type="Proteomes" id="UP000599688"/>
    </source>
</evidence>
<keyword evidence="3 5" id="KW-0274">FAD</keyword>
<dbReference type="Gene3D" id="1.10.579.10">
    <property type="entry name" value="DNA Cyclobutane Dipyrimidine Photolyase, subunit A, domain 3"/>
    <property type="match status" value="1"/>
</dbReference>
<dbReference type="InterPro" id="IPR002081">
    <property type="entry name" value="Cryptochrome/DNA_photolyase_1"/>
</dbReference>
<evidence type="ECO:0000259" key="7">
    <source>
        <dbReference type="PROSITE" id="PS51645"/>
    </source>
</evidence>
<dbReference type="RefSeq" id="WP_188406260.1">
    <property type="nucleotide sequence ID" value="NZ_BMGL01000008.1"/>
</dbReference>
<dbReference type="AlphaFoldDB" id="A0A916ZUN6"/>
<dbReference type="PANTHER" id="PTHR11455:SF9">
    <property type="entry name" value="CRYPTOCHROME CIRCADIAN CLOCK 5 ISOFORM X1"/>
    <property type="match status" value="1"/>
</dbReference>
<dbReference type="Gene3D" id="1.25.40.80">
    <property type="match status" value="1"/>
</dbReference>
<evidence type="ECO:0000256" key="3">
    <source>
        <dbReference type="ARBA" id="ARBA00022827"/>
    </source>
</evidence>
<accession>A0A916ZUN6</accession>
<dbReference type="GO" id="GO:0003904">
    <property type="term" value="F:deoxyribodipyrimidine photo-lyase activity"/>
    <property type="evidence" value="ECO:0007669"/>
    <property type="project" value="TreeGrafter"/>
</dbReference>
<evidence type="ECO:0000256" key="2">
    <source>
        <dbReference type="ARBA" id="ARBA00022630"/>
    </source>
</evidence>
<feature type="binding site" evidence="5">
    <location>
        <position position="211"/>
    </location>
    <ligand>
        <name>FAD</name>
        <dbReference type="ChEBI" id="CHEBI:57692"/>
    </ligand>
</feature>
<comment type="cofactor">
    <cofactor evidence="5">
        <name>FAD</name>
        <dbReference type="ChEBI" id="CHEBI:57692"/>
    </cofactor>
    <text evidence="5">Binds 1 FAD per subunit.</text>
</comment>
<evidence type="ECO:0000313" key="8">
    <source>
        <dbReference type="EMBL" id="GGE15104.1"/>
    </source>
</evidence>
<dbReference type="PRINTS" id="PR00147">
    <property type="entry name" value="DNAPHOTLYASE"/>
</dbReference>
<name>A0A916ZUN6_9FLAO</name>
<feature type="binding site" evidence="5">
    <location>
        <position position="260"/>
    </location>
    <ligand>
        <name>FAD</name>
        <dbReference type="ChEBI" id="CHEBI:57692"/>
    </ligand>
</feature>
<dbReference type="PANTHER" id="PTHR11455">
    <property type="entry name" value="CRYPTOCHROME"/>
    <property type="match status" value="1"/>
</dbReference>
<dbReference type="GO" id="GO:0003677">
    <property type="term" value="F:DNA binding"/>
    <property type="evidence" value="ECO:0007669"/>
    <property type="project" value="TreeGrafter"/>
</dbReference>
<feature type="domain" description="Photolyase/cryptochrome alpha/beta" evidence="7">
    <location>
        <begin position="1"/>
        <end position="130"/>
    </location>
</feature>
<dbReference type="InterPro" id="IPR036155">
    <property type="entry name" value="Crypto/Photolyase_N_sf"/>
</dbReference>
<comment type="similarity">
    <text evidence="6">Belongs to the DNA photolyase family.</text>
</comment>
<dbReference type="GO" id="GO:0071949">
    <property type="term" value="F:FAD binding"/>
    <property type="evidence" value="ECO:0007669"/>
    <property type="project" value="TreeGrafter"/>
</dbReference>
<dbReference type="EMBL" id="BMGL01000008">
    <property type="protein sequence ID" value="GGE15104.1"/>
    <property type="molecule type" value="Genomic_DNA"/>
</dbReference>
<protein>
    <submittedName>
        <fullName evidence="8">FAD-binding protein</fullName>
    </submittedName>
</protein>